<dbReference type="Proteomes" id="UP000660554">
    <property type="component" value="Unassembled WGS sequence"/>
</dbReference>
<sequence length="173" mass="19227">MFVHPDEDTRTDGGFRGERDVLAGYLRDQRITLELKCAGLDAEALARRSVEPSDLSLLGLVRHLAGVEQYWFRQVMAGQDVRRHCRSEAEPAGEFTGAAADPALVADAWATWRVEVAFAERLVTQAPGMDVTGDCGGEPMELREVLVHMIEEYARHNGHADLLRERIDGRVGQ</sequence>
<dbReference type="InterPro" id="IPR034660">
    <property type="entry name" value="DinB/YfiT-like"/>
</dbReference>
<dbReference type="Pfam" id="PF04978">
    <property type="entry name" value="MST"/>
    <property type="match status" value="1"/>
</dbReference>
<protein>
    <recommendedName>
        <fullName evidence="3">Mini-circle protein</fullName>
    </recommendedName>
</protein>
<comment type="caution">
    <text evidence="1">The sequence shown here is derived from an EMBL/GenBank/DDBJ whole genome shotgun (WGS) entry which is preliminary data.</text>
</comment>
<dbReference type="EMBL" id="BNDV01000018">
    <property type="protein sequence ID" value="GHI18322.1"/>
    <property type="molecule type" value="Genomic_DNA"/>
</dbReference>
<evidence type="ECO:0000313" key="2">
    <source>
        <dbReference type="Proteomes" id="UP000660554"/>
    </source>
</evidence>
<dbReference type="InterPro" id="IPR007061">
    <property type="entry name" value="MST-like"/>
</dbReference>
<dbReference type="GeneID" id="86954334"/>
<dbReference type="Gene3D" id="1.20.120.450">
    <property type="entry name" value="dinb family like domain"/>
    <property type="match status" value="1"/>
</dbReference>
<reference evidence="2" key="1">
    <citation type="submission" date="2020-09" db="EMBL/GenBank/DDBJ databases">
        <title>Whole genome shotgun sequence of Streptomyces cinnamonensis NBRC 15873.</title>
        <authorList>
            <person name="Komaki H."/>
            <person name="Tamura T."/>
        </authorList>
    </citation>
    <scope>NUCLEOTIDE SEQUENCE [LARGE SCALE GENOMIC DNA]</scope>
    <source>
        <strain evidence="2">NBRC 15873</strain>
    </source>
</reference>
<dbReference type="SUPFAM" id="SSF109854">
    <property type="entry name" value="DinB/YfiT-like putative metalloenzymes"/>
    <property type="match status" value="1"/>
</dbReference>
<gene>
    <name evidence="1" type="ORF">Scinn_77850</name>
</gene>
<evidence type="ECO:0008006" key="3">
    <source>
        <dbReference type="Google" id="ProtNLM"/>
    </source>
</evidence>
<dbReference type="RefSeq" id="WP_191868861.1">
    <property type="nucleotide sequence ID" value="NZ_BMRU01000006.1"/>
</dbReference>
<keyword evidence="2" id="KW-1185">Reference proteome</keyword>
<organism evidence="1 2">
    <name type="scientific">Streptomyces virginiae</name>
    <name type="common">Streptomyces cinnamonensis</name>
    <dbReference type="NCBI Taxonomy" id="1961"/>
    <lineage>
        <taxon>Bacteria</taxon>
        <taxon>Bacillati</taxon>
        <taxon>Actinomycetota</taxon>
        <taxon>Actinomycetes</taxon>
        <taxon>Kitasatosporales</taxon>
        <taxon>Streptomycetaceae</taxon>
        <taxon>Streptomyces</taxon>
    </lineage>
</organism>
<accession>A0ABQ3NZY0</accession>
<evidence type="ECO:0000313" key="1">
    <source>
        <dbReference type="EMBL" id="GHI18322.1"/>
    </source>
</evidence>
<proteinExistence type="predicted"/>
<name>A0ABQ3NZY0_STRVG</name>